<proteinExistence type="predicted"/>
<sequence>MPREGSGGVIVSKRLLLFAIAASTVLWCRAAYADVAIERLPIENSSPVLLLKGEFTPTDNPDLLAKEVVTSGAKVITFNSDGGNVVMAMAYGRMIRALGLSTLQLRSSQCASACALAFVGGVTRQAEPGAIGVHQSSFSPDTEIEGRTAVAAVQALTAQIMTYLVEMDVDPRLLQLSLSVPSDDMRYLTASEMQNFGVTKGNLTETPERVPTVATQSNVAVTPPEKDDTPSPTVEQRAIAFVNDYHDAWSRGNREALAFMEKAYAETVEFYGKATSRATVMGEKLDFASRWPIRAYSVKSGSTKVTCQDTCKVEGVVDWFAKRDVGDRVSSGTAEFTVVWDQVTRTIRSETGKVIQSDKGVLGPVRLISQWEDENASCRGGSGDSPQTIAACERREAIGTKLQTVGWCYGRDGEYGYQMQWHACGTNSNRPEGAVAAAKSHMAMPNPASFPVRARFAGKTVMPDFRGRDREFNSFRTRIRDGMLEGPNFAGRYTLIQIGCGTGCSFVIVADNQTGRPASFPRGGEEHMYLSLDYRRDSRLLATQWLNSETNTCVVEFFEFDKDAWKPISKSEIGNDEACNRTVAENLR</sequence>
<reference evidence="1" key="1">
    <citation type="submission" date="2023-08" db="EMBL/GenBank/DDBJ databases">
        <title>Functional and genomic diversity of the sorghum phyllosphere microbiome.</title>
        <authorList>
            <person name="Shade A."/>
        </authorList>
    </citation>
    <scope>NUCLEOTIDE SEQUENCE</scope>
    <source>
        <strain evidence="1">SORGH_AS_0974</strain>
    </source>
</reference>
<evidence type="ECO:0000313" key="2">
    <source>
        <dbReference type="Proteomes" id="UP001255601"/>
    </source>
</evidence>
<protein>
    <submittedName>
        <fullName evidence="1">Uncharacterized protein</fullName>
    </submittedName>
</protein>
<organism evidence="1 2">
    <name type="scientific">Agrobacterium larrymoorei</name>
    <dbReference type="NCBI Taxonomy" id="160699"/>
    <lineage>
        <taxon>Bacteria</taxon>
        <taxon>Pseudomonadati</taxon>
        <taxon>Pseudomonadota</taxon>
        <taxon>Alphaproteobacteria</taxon>
        <taxon>Hyphomicrobiales</taxon>
        <taxon>Rhizobiaceae</taxon>
        <taxon>Rhizobium/Agrobacterium group</taxon>
        <taxon>Agrobacterium</taxon>
    </lineage>
</organism>
<dbReference type="SUPFAM" id="SSF52096">
    <property type="entry name" value="ClpP/crotonase"/>
    <property type="match status" value="1"/>
</dbReference>
<dbReference type="Proteomes" id="UP001255601">
    <property type="component" value="Unassembled WGS sequence"/>
</dbReference>
<accession>A0AAJ2BCH9</accession>
<comment type="caution">
    <text evidence="1">The sequence shown here is derived from an EMBL/GenBank/DDBJ whole genome shotgun (WGS) entry which is preliminary data.</text>
</comment>
<dbReference type="AlphaFoldDB" id="A0AAJ2BCH9"/>
<dbReference type="InterPro" id="IPR029045">
    <property type="entry name" value="ClpP/crotonase-like_dom_sf"/>
</dbReference>
<dbReference type="Gene3D" id="3.90.226.10">
    <property type="entry name" value="2-enoyl-CoA Hydratase, Chain A, domain 1"/>
    <property type="match status" value="1"/>
</dbReference>
<gene>
    <name evidence="1" type="ORF">QE369_004430</name>
</gene>
<evidence type="ECO:0000313" key="1">
    <source>
        <dbReference type="EMBL" id="MDR6104233.1"/>
    </source>
</evidence>
<name>A0AAJ2BCH9_9HYPH</name>
<dbReference type="EMBL" id="JAVIZC010000003">
    <property type="protein sequence ID" value="MDR6104233.1"/>
    <property type="molecule type" value="Genomic_DNA"/>
</dbReference>